<dbReference type="SUPFAM" id="SSF52540">
    <property type="entry name" value="P-loop containing nucleoside triphosphate hydrolases"/>
    <property type="match status" value="1"/>
</dbReference>
<keyword evidence="3" id="KW-1185">Reference proteome</keyword>
<dbReference type="PANTHER" id="PTHR47691:SF3">
    <property type="entry name" value="HTH-TYPE TRANSCRIPTIONAL REGULATOR RV0890C-RELATED"/>
    <property type="match status" value="1"/>
</dbReference>
<evidence type="ECO:0000313" key="3">
    <source>
        <dbReference type="Proteomes" id="UP000305546"/>
    </source>
</evidence>
<dbReference type="Gene3D" id="1.25.40.10">
    <property type="entry name" value="Tetratricopeptide repeat domain"/>
    <property type="match status" value="2"/>
</dbReference>
<evidence type="ECO:0000313" key="2">
    <source>
        <dbReference type="EMBL" id="TNC22118.1"/>
    </source>
</evidence>
<reference evidence="2 3" key="1">
    <citation type="submission" date="2019-06" db="EMBL/GenBank/DDBJ databases">
        <title>Amycolatopsis alkalitolerans sp. nov., isolated from Gastrodia elata Blume.</title>
        <authorList>
            <person name="Narsing Rao M.P."/>
            <person name="Li W.J."/>
        </authorList>
    </citation>
    <scope>NUCLEOTIDE SEQUENCE [LARGE SCALE GENOMIC DNA]</scope>
    <source>
        <strain evidence="2 3">SYSUP0005</strain>
    </source>
</reference>
<evidence type="ECO:0000259" key="1">
    <source>
        <dbReference type="SMART" id="SM01043"/>
    </source>
</evidence>
<dbReference type="InterPro" id="IPR027417">
    <property type="entry name" value="P-loop_NTPase"/>
</dbReference>
<accession>A0A5C4LVQ0</accession>
<dbReference type="InterPro" id="IPR011990">
    <property type="entry name" value="TPR-like_helical_dom_sf"/>
</dbReference>
<dbReference type="SMART" id="SM00028">
    <property type="entry name" value="TPR"/>
    <property type="match status" value="5"/>
</dbReference>
<sequence length="986" mass="108756">MIAVGDDFEFGILGETIVQLHGQLDVQRIGAPRLRQTLAVLLTEPRRRVSFERLVRWIWREHERPPKNPESTFHTYGHRIRQLLLGSVSSARLITVDGGLLLDVDESVIDYGQFRELITRARFHHRRAEHEEALELVTAAVGLWRDRPLADLDSEPARDWRRRVVHDEWLPANELLLDTQIALGRYELALLRLGELDRRHRYEVGLVKRRLTVLHALARHSETTAYYLATHRWLREEARDEEAGELRAHHESLKRRAPVVRSEECQVPPRRLPREIADFTGRADLLDQLDALTGAGSVVALSGLGGVGKTATAVRWATRALRTGAGVLFVDLRGVSPTPRMEPRVAVESLLAQLGYPVAQVAGGAARARKLQELLDARPVPVILDNAENSAHVQALLPILGACPVVITSRQRLTELAMRQGIPSLTVGPLSPSEAVTLMAGRIRGRSGDEDVQPLAELCGGLPLALTVVAERAASRPEIPLRALANRLRDSTLLLSIGHDGDGPDSSLGAVFRLSYDALPAATGRLFRLLGVHPGAEFGVPAAAALGREPLPVTRRRLDELVGAHLLEQPGDVDRYRMHDLLLAFAAEEAEGDPEREQARERLYCHYLHTAHEAHQAVFPRLARPPLPPVVPGGEARTFSGEAEAMRWYRDERTNLTALIGHAIEAGLPGYAWLVPHLIAHAFTRMGFTSEIVGAYTAVVREAAGIDELSLASTLNDLGHFLVTIGDTAGAAGALHRAGEIVGRHDEPMAELTVRMNLAALAQREGRYEAAAERYGDCLRMARELGDDEREGKAEHGLGQSLARKRLLEPAAGHFERALRIRERLEDPAGRLATLTELCAVARMAGHHGRAEERGAQAAALFDQVQDVSGGLRLYLVLAELALDRNRLPDAVRCGRRVLELASPAADATAEAEGLDLLGQAWLRLGERKEARDAWQRAVGIFRDRGERWRASVLDRRLAELGPEPVIPAARDTSGEHVLWWPHSNR</sequence>
<dbReference type="Gene3D" id="3.40.50.300">
    <property type="entry name" value="P-loop containing nucleotide triphosphate hydrolases"/>
    <property type="match status" value="1"/>
</dbReference>
<proteinExistence type="predicted"/>
<dbReference type="SMART" id="SM01043">
    <property type="entry name" value="BTAD"/>
    <property type="match status" value="1"/>
</dbReference>
<dbReference type="SUPFAM" id="SSF48452">
    <property type="entry name" value="TPR-like"/>
    <property type="match status" value="2"/>
</dbReference>
<dbReference type="EMBL" id="VDFW01000029">
    <property type="protein sequence ID" value="TNC22118.1"/>
    <property type="molecule type" value="Genomic_DNA"/>
</dbReference>
<protein>
    <submittedName>
        <fullName evidence="2">SARP family transcriptional regulator</fullName>
    </submittedName>
</protein>
<feature type="domain" description="Bacterial transcriptional activator" evidence="1">
    <location>
        <begin position="109"/>
        <end position="254"/>
    </location>
</feature>
<gene>
    <name evidence="2" type="ORF">FG385_26585</name>
</gene>
<dbReference type="Proteomes" id="UP000305546">
    <property type="component" value="Unassembled WGS sequence"/>
</dbReference>
<dbReference type="PANTHER" id="PTHR47691">
    <property type="entry name" value="REGULATOR-RELATED"/>
    <property type="match status" value="1"/>
</dbReference>
<name>A0A5C4LVQ0_9PSEU</name>
<organism evidence="2 3">
    <name type="scientific">Amycolatopsis alkalitolerans</name>
    <dbReference type="NCBI Taxonomy" id="2547244"/>
    <lineage>
        <taxon>Bacteria</taxon>
        <taxon>Bacillati</taxon>
        <taxon>Actinomycetota</taxon>
        <taxon>Actinomycetes</taxon>
        <taxon>Pseudonocardiales</taxon>
        <taxon>Pseudonocardiaceae</taxon>
        <taxon>Amycolatopsis</taxon>
    </lineage>
</organism>
<comment type="caution">
    <text evidence="2">The sequence shown here is derived from an EMBL/GenBank/DDBJ whole genome shotgun (WGS) entry which is preliminary data.</text>
</comment>
<dbReference type="InterPro" id="IPR019734">
    <property type="entry name" value="TPR_rpt"/>
</dbReference>
<dbReference type="Pfam" id="PF13424">
    <property type="entry name" value="TPR_12"/>
    <property type="match status" value="1"/>
</dbReference>
<dbReference type="InterPro" id="IPR036388">
    <property type="entry name" value="WH-like_DNA-bd_sf"/>
</dbReference>
<dbReference type="AlphaFoldDB" id="A0A5C4LVQ0"/>
<dbReference type="InterPro" id="IPR005158">
    <property type="entry name" value="BTAD"/>
</dbReference>
<dbReference type="Pfam" id="PF03704">
    <property type="entry name" value="BTAD"/>
    <property type="match status" value="1"/>
</dbReference>
<dbReference type="PRINTS" id="PR00364">
    <property type="entry name" value="DISEASERSIST"/>
</dbReference>
<dbReference type="Gene3D" id="1.10.10.10">
    <property type="entry name" value="Winged helix-like DNA-binding domain superfamily/Winged helix DNA-binding domain"/>
    <property type="match status" value="1"/>
</dbReference>